<feature type="chain" id="PRO_5031117356" evidence="1">
    <location>
        <begin position="29"/>
        <end position="137"/>
    </location>
</feature>
<evidence type="ECO:0000313" key="3">
    <source>
        <dbReference type="Proteomes" id="UP000544872"/>
    </source>
</evidence>
<protein>
    <submittedName>
        <fullName evidence="2">Uncharacterized protein</fullName>
    </submittedName>
</protein>
<evidence type="ECO:0000256" key="1">
    <source>
        <dbReference type="SAM" id="SignalP"/>
    </source>
</evidence>
<dbReference type="AlphaFoldDB" id="A0A7W9ZG86"/>
<dbReference type="Proteomes" id="UP000544872">
    <property type="component" value="Unassembled WGS sequence"/>
</dbReference>
<dbReference type="RefSeq" id="WP_184263751.1">
    <property type="nucleotide sequence ID" value="NZ_JACIIX010000008.1"/>
</dbReference>
<feature type="signal peptide" evidence="1">
    <location>
        <begin position="1"/>
        <end position="28"/>
    </location>
</feature>
<reference evidence="2 3" key="1">
    <citation type="submission" date="2020-08" db="EMBL/GenBank/DDBJ databases">
        <title>Genomic Encyclopedia of Type Strains, Phase IV (KMG-IV): sequencing the most valuable type-strain genomes for metagenomic binning, comparative biology and taxonomic classification.</title>
        <authorList>
            <person name="Goeker M."/>
        </authorList>
    </citation>
    <scope>NUCLEOTIDE SEQUENCE [LARGE SCALE GENOMIC DNA]</scope>
    <source>
        <strain evidence="2 3">DSM 11590</strain>
    </source>
</reference>
<name>A0A7W9ZG86_NOVIT</name>
<sequence length="137" mass="15467">MSKVLNRLRMGVAVALLALAAGTAGAQAADYTWINDPPPGLVGTWVIRGQSCADENSQVLIFSDGGYRWRQTRTEWGFARGRFSWDRGSPNTFFRVQRFVQQEDPDFQFIVTGPEMRKYTFGSGKVTYYDRCPDQKG</sequence>
<organism evidence="2 3">
    <name type="scientific">Novispirillum itersonii</name>
    <name type="common">Aquaspirillum itersonii</name>
    <dbReference type="NCBI Taxonomy" id="189"/>
    <lineage>
        <taxon>Bacteria</taxon>
        <taxon>Pseudomonadati</taxon>
        <taxon>Pseudomonadota</taxon>
        <taxon>Alphaproteobacteria</taxon>
        <taxon>Rhodospirillales</taxon>
        <taxon>Novispirillaceae</taxon>
        <taxon>Novispirillum</taxon>
    </lineage>
</organism>
<comment type="caution">
    <text evidence="2">The sequence shown here is derived from an EMBL/GenBank/DDBJ whole genome shotgun (WGS) entry which is preliminary data.</text>
</comment>
<gene>
    <name evidence="2" type="ORF">FHS48_002367</name>
</gene>
<keyword evidence="3" id="KW-1185">Reference proteome</keyword>
<evidence type="ECO:0000313" key="2">
    <source>
        <dbReference type="EMBL" id="MBB6210937.1"/>
    </source>
</evidence>
<keyword evidence="1" id="KW-0732">Signal</keyword>
<proteinExistence type="predicted"/>
<accession>A0A7W9ZG86</accession>
<dbReference type="EMBL" id="JACIIX010000008">
    <property type="protein sequence ID" value="MBB6210937.1"/>
    <property type="molecule type" value="Genomic_DNA"/>
</dbReference>